<accession>A0A244CV10</accession>
<organism evidence="1 2">
    <name type="scientific">Pseudoalteromonas ulvae</name>
    <dbReference type="NCBI Taxonomy" id="107327"/>
    <lineage>
        <taxon>Bacteria</taxon>
        <taxon>Pseudomonadati</taxon>
        <taxon>Pseudomonadota</taxon>
        <taxon>Gammaproteobacteria</taxon>
        <taxon>Alteromonadales</taxon>
        <taxon>Pseudoalteromonadaceae</taxon>
        <taxon>Pseudoalteromonas</taxon>
    </lineage>
</organism>
<dbReference type="RefSeq" id="WP_086742669.1">
    <property type="nucleotide sequence ID" value="NZ_MWPV01000001.1"/>
</dbReference>
<proteinExistence type="predicted"/>
<reference evidence="1 2" key="1">
    <citation type="submission" date="2017-02" db="EMBL/GenBank/DDBJ databases">
        <title>Pseudoalteromonas ulvae TC14 Genome.</title>
        <authorList>
            <person name="Molmeret M."/>
        </authorList>
    </citation>
    <scope>NUCLEOTIDE SEQUENCE [LARGE SCALE GENOMIC DNA]</scope>
    <source>
        <strain evidence="1">TC14</strain>
    </source>
</reference>
<dbReference type="Proteomes" id="UP000194841">
    <property type="component" value="Unassembled WGS sequence"/>
</dbReference>
<gene>
    <name evidence="1" type="ORF">B1199_03125</name>
</gene>
<sequence length="166" mass="19564">MNEHTFEHNGELHQRRWFLTGEISALTSNQTWYSTNEVLDPRPINQIFAILEAHYSDPDDAIKLLKKGNIVHLGECLRDCVFDGPPRAQSREPEAYCITQHNIFDDDACKRYYEQIKFIRFYDLRRWLAPRDPIIKPWRNEEPEHAVSCLITPPKTVEPFTQLVLI</sequence>
<dbReference type="AlphaFoldDB" id="A0A244CV10"/>
<dbReference type="EMBL" id="MWPV01000001">
    <property type="protein sequence ID" value="OUL59276.1"/>
    <property type="molecule type" value="Genomic_DNA"/>
</dbReference>
<evidence type="ECO:0000313" key="1">
    <source>
        <dbReference type="EMBL" id="OUL59276.1"/>
    </source>
</evidence>
<evidence type="ECO:0000313" key="2">
    <source>
        <dbReference type="Proteomes" id="UP000194841"/>
    </source>
</evidence>
<comment type="caution">
    <text evidence="1">The sequence shown here is derived from an EMBL/GenBank/DDBJ whole genome shotgun (WGS) entry which is preliminary data.</text>
</comment>
<dbReference type="OrthoDB" id="9874061at2"/>
<keyword evidence="2" id="KW-1185">Reference proteome</keyword>
<name>A0A244CV10_PSEDV</name>
<protein>
    <submittedName>
        <fullName evidence="1">Uncharacterized protein</fullName>
    </submittedName>
</protein>